<dbReference type="AlphaFoldDB" id="A2EPT0"/>
<proteinExistence type="predicted"/>
<dbReference type="SMR" id="A2EPT0"/>
<dbReference type="InParanoid" id="A2EPT0"/>
<accession>A2EPT0</accession>
<evidence type="ECO:0000313" key="1">
    <source>
        <dbReference type="EMBL" id="EAY05341.1"/>
    </source>
</evidence>
<dbReference type="VEuPathDB" id="TrichDB:TVAGG3_0352420"/>
<dbReference type="RefSeq" id="XP_001317564.1">
    <property type="nucleotide sequence ID" value="XM_001317529.1"/>
</dbReference>
<reference evidence="1" key="2">
    <citation type="journal article" date="2007" name="Science">
        <title>Draft genome sequence of the sexually transmitted pathogen Trichomonas vaginalis.</title>
        <authorList>
            <person name="Carlton J.M."/>
            <person name="Hirt R.P."/>
            <person name="Silva J.C."/>
            <person name="Delcher A.L."/>
            <person name="Schatz M."/>
            <person name="Zhao Q."/>
            <person name="Wortman J.R."/>
            <person name="Bidwell S.L."/>
            <person name="Alsmark U.C.M."/>
            <person name="Besteiro S."/>
            <person name="Sicheritz-Ponten T."/>
            <person name="Noel C.J."/>
            <person name="Dacks J.B."/>
            <person name="Foster P.G."/>
            <person name="Simillion C."/>
            <person name="Van de Peer Y."/>
            <person name="Miranda-Saavedra D."/>
            <person name="Barton G.J."/>
            <person name="Westrop G.D."/>
            <person name="Mueller S."/>
            <person name="Dessi D."/>
            <person name="Fiori P.L."/>
            <person name="Ren Q."/>
            <person name="Paulsen I."/>
            <person name="Zhang H."/>
            <person name="Bastida-Corcuera F.D."/>
            <person name="Simoes-Barbosa A."/>
            <person name="Brown M.T."/>
            <person name="Hayes R.D."/>
            <person name="Mukherjee M."/>
            <person name="Okumura C.Y."/>
            <person name="Schneider R."/>
            <person name="Smith A.J."/>
            <person name="Vanacova S."/>
            <person name="Villalvazo M."/>
            <person name="Haas B.J."/>
            <person name="Pertea M."/>
            <person name="Feldblyum T.V."/>
            <person name="Utterback T.R."/>
            <person name="Shu C.L."/>
            <person name="Osoegawa K."/>
            <person name="de Jong P.J."/>
            <person name="Hrdy I."/>
            <person name="Horvathova L."/>
            <person name="Zubacova Z."/>
            <person name="Dolezal P."/>
            <person name="Malik S.B."/>
            <person name="Logsdon J.M. Jr."/>
            <person name="Henze K."/>
            <person name="Gupta A."/>
            <person name="Wang C.C."/>
            <person name="Dunne R.L."/>
            <person name="Upcroft J.A."/>
            <person name="Upcroft P."/>
            <person name="White O."/>
            <person name="Salzberg S.L."/>
            <person name="Tang P."/>
            <person name="Chiu C.-H."/>
            <person name="Lee Y.-S."/>
            <person name="Embley T.M."/>
            <person name="Coombs G.H."/>
            <person name="Mottram J.C."/>
            <person name="Tachezy J."/>
            <person name="Fraser-Liggett C.M."/>
            <person name="Johnson P.J."/>
        </authorList>
    </citation>
    <scope>NUCLEOTIDE SEQUENCE [LARGE SCALE GENOMIC DNA]</scope>
    <source>
        <strain evidence="1">G3</strain>
    </source>
</reference>
<keyword evidence="2" id="KW-1185">Reference proteome</keyword>
<reference evidence="1" key="1">
    <citation type="submission" date="2006-10" db="EMBL/GenBank/DDBJ databases">
        <authorList>
            <person name="Amadeo P."/>
            <person name="Zhao Q."/>
            <person name="Wortman J."/>
            <person name="Fraser-Liggett C."/>
            <person name="Carlton J."/>
        </authorList>
    </citation>
    <scope>NUCLEOTIDE SEQUENCE</scope>
    <source>
        <strain evidence="1">G3</strain>
    </source>
</reference>
<sequence>MAQYLDAELNQIIGDITNEINTYYSVYGHTGSFEILIAFWNRISLSLAKYVLDNRCNVIPIHQNNFLAFIKDKEAIEDIKQDRTLYGADAIFSNLRDALQRMDQEVCIRGIIKKTLGNVLTRARFERLSVHGIKILDYLTPRQTASISQFLLASLICPHRQLGTPTCNMNAIINAEATNLPARLAMVYLDLLVKDPDEKLYMASEDNYMMIRETIQYKGKLYIKVSPKDPEMACNQIYLLRKDGMDPFGFIYMDHQTILVTVNSMSNLFLGYMMENVYTQVPVIDAFILSRKLPV</sequence>
<dbReference type="VEuPathDB" id="TrichDB:TVAG_153750"/>
<organism evidence="1 2">
    <name type="scientific">Trichomonas vaginalis (strain ATCC PRA-98 / G3)</name>
    <dbReference type="NCBI Taxonomy" id="412133"/>
    <lineage>
        <taxon>Eukaryota</taxon>
        <taxon>Metamonada</taxon>
        <taxon>Parabasalia</taxon>
        <taxon>Trichomonadida</taxon>
        <taxon>Trichomonadidae</taxon>
        <taxon>Trichomonas</taxon>
    </lineage>
</organism>
<dbReference type="Proteomes" id="UP000001542">
    <property type="component" value="Unassembled WGS sequence"/>
</dbReference>
<gene>
    <name evidence="1" type="ORF">TVAG_153750</name>
</gene>
<protein>
    <submittedName>
        <fullName evidence="1">Uncharacterized protein</fullName>
    </submittedName>
</protein>
<name>A2EPT0_TRIV3</name>
<dbReference type="KEGG" id="tva:4763207"/>
<evidence type="ECO:0000313" key="2">
    <source>
        <dbReference type="Proteomes" id="UP000001542"/>
    </source>
</evidence>
<dbReference type="EMBL" id="DS113451">
    <property type="protein sequence ID" value="EAY05341.1"/>
    <property type="molecule type" value="Genomic_DNA"/>
</dbReference>